<keyword evidence="8" id="KW-1185">Reference proteome</keyword>
<protein>
    <recommendedName>
        <fullName evidence="9">CEP76 C2 domain-containing protein</fullName>
    </recommendedName>
</protein>
<keyword evidence="2" id="KW-0963">Cytoplasm</keyword>
<feature type="region of interest" description="Disordered" evidence="3">
    <location>
        <begin position="59"/>
        <end position="79"/>
    </location>
</feature>
<gene>
    <name evidence="7" type="ORF">TrCOL_g2410</name>
</gene>
<dbReference type="InterPro" id="IPR056290">
    <property type="entry name" value="CEPT76/DRC7_peptidase-like_dom"/>
</dbReference>
<dbReference type="InterPro" id="IPR052299">
    <property type="entry name" value="CEP76"/>
</dbReference>
<dbReference type="Pfam" id="PF24652">
    <property type="entry name" value="CEP76_C"/>
    <property type="match status" value="1"/>
</dbReference>
<dbReference type="OrthoDB" id="5527234at2759"/>
<dbReference type="EMBL" id="BRYA01000528">
    <property type="protein sequence ID" value="GMI21348.1"/>
    <property type="molecule type" value="Genomic_DNA"/>
</dbReference>
<dbReference type="PANTHER" id="PTHR46436">
    <property type="entry name" value="CENTROSOMAL PROTEIN OF 76 KDA"/>
    <property type="match status" value="1"/>
</dbReference>
<feature type="domain" description="CEP76/DRC7 peptidase-like" evidence="6">
    <location>
        <begin position="339"/>
        <end position="472"/>
    </location>
</feature>
<dbReference type="InterPro" id="IPR056288">
    <property type="entry name" value="CEP76_C"/>
</dbReference>
<dbReference type="Pfam" id="PF15627">
    <property type="entry name" value="CEP76-C2"/>
    <property type="match status" value="1"/>
</dbReference>
<proteinExistence type="predicted"/>
<dbReference type="PANTHER" id="PTHR46436:SF1">
    <property type="entry name" value="CENTROSOMAL PROTEIN OF 76 KDA"/>
    <property type="match status" value="1"/>
</dbReference>
<reference evidence="8" key="1">
    <citation type="journal article" date="2023" name="Commun. Biol.">
        <title>Genome analysis of Parmales, the sister group of diatoms, reveals the evolutionary specialization of diatoms from phago-mixotrophs to photoautotrophs.</title>
        <authorList>
            <person name="Ban H."/>
            <person name="Sato S."/>
            <person name="Yoshikawa S."/>
            <person name="Yamada K."/>
            <person name="Nakamura Y."/>
            <person name="Ichinomiya M."/>
            <person name="Sato N."/>
            <person name="Blanc-Mathieu R."/>
            <person name="Endo H."/>
            <person name="Kuwata A."/>
            <person name="Ogata H."/>
        </authorList>
    </citation>
    <scope>NUCLEOTIDE SEQUENCE [LARGE SCALE GENOMIC DNA]</scope>
</reference>
<dbReference type="Gene3D" id="3.10.620.30">
    <property type="match status" value="1"/>
</dbReference>
<feature type="compositionally biased region" description="Pro residues" evidence="3">
    <location>
        <begin position="67"/>
        <end position="76"/>
    </location>
</feature>
<evidence type="ECO:0000313" key="7">
    <source>
        <dbReference type="EMBL" id="GMI21348.1"/>
    </source>
</evidence>
<dbReference type="SUPFAM" id="SSF49562">
    <property type="entry name" value="C2 domain (Calcium/lipid-binding domain, CaLB)"/>
    <property type="match status" value="1"/>
</dbReference>
<evidence type="ECO:0000259" key="5">
    <source>
        <dbReference type="Pfam" id="PF24652"/>
    </source>
</evidence>
<dbReference type="GO" id="GO:0005813">
    <property type="term" value="C:centrosome"/>
    <property type="evidence" value="ECO:0007669"/>
    <property type="project" value="UniProtKB-SubCell"/>
</dbReference>
<comment type="subcellular location">
    <subcellularLocation>
        <location evidence="1">Cytoplasm</location>
        <location evidence="1">Cytoskeleton</location>
        <location evidence="1">Microtubule organizing center</location>
        <location evidence="1">Centrosome</location>
    </subcellularLocation>
</comment>
<evidence type="ECO:0000256" key="1">
    <source>
        <dbReference type="ARBA" id="ARBA00004300"/>
    </source>
</evidence>
<dbReference type="Proteomes" id="UP001165065">
    <property type="component" value="Unassembled WGS sequence"/>
</dbReference>
<evidence type="ECO:0000259" key="6">
    <source>
        <dbReference type="Pfam" id="PF24656"/>
    </source>
</evidence>
<comment type="caution">
    <text evidence="7">The sequence shown here is derived from an EMBL/GenBank/DDBJ whole genome shotgun (WGS) entry which is preliminary data.</text>
</comment>
<dbReference type="Pfam" id="PF24656">
    <property type="entry name" value="CEPT76_peptidase"/>
    <property type="match status" value="1"/>
</dbReference>
<dbReference type="AlphaFoldDB" id="A0A9W7FX02"/>
<evidence type="ECO:0000313" key="8">
    <source>
        <dbReference type="Proteomes" id="UP001165065"/>
    </source>
</evidence>
<evidence type="ECO:0008006" key="9">
    <source>
        <dbReference type="Google" id="ProtNLM"/>
    </source>
</evidence>
<dbReference type="InterPro" id="IPR035892">
    <property type="entry name" value="C2_domain_sf"/>
</dbReference>
<evidence type="ECO:0000259" key="4">
    <source>
        <dbReference type="Pfam" id="PF15627"/>
    </source>
</evidence>
<feature type="domain" description="CEP76 C2" evidence="4">
    <location>
        <begin position="78"/>
        <end position="230"/>
    </location>
</feature>
<feature type="domain" description="Centrosomal protein of 76 kDa C-terminal" evidence="5">
    <location>
        <begin position="497"/>
        <end position="630"/>
    </location>
</feature>
<organism evidence="7 8">
    <name type="scientific">Triparma columacea</name>
    <dbReference type="NCBI Taxonomy" id="722753"/>
    <lineage>
        <taxon>Eukaryota</taxon>
        <taxon>Sar</taxon>
        <taxon>Stramenopiles</taxon>
        <taxon>Ochrophyta</taxon>
        <taxon>Bolidophyceae</taxon>
        <taxon>Parmales</taxon>
        <taxon>Triparmaceae</taxon>
        <taxon>Triparma</taxon>
    </lineage>
</organism>
<name>A0A9W7FX02_9STRA</name>
<sequence length="636" mass="70225">MSTTNDTVDVMTMSSLQESLRNTPAYSALRERLVTMINQDKGLNATDENQQSIGNLLNSLISSSSTPKPPPPPSTPISPDSLYLRVTIDKGHGFVSHLTSKTGQIQDLQLSLSFNKQRFHSGSVRASMDPEFKESFLFLLADSTPVDAKGWSSFISTNSSSLHICCTSSPTPSKDSHSSYTNMQREIVGVGKVDWRTSLTPDDGLVELKGGGGMEGGGGTLRVKLDLVQSSSDLVLPMTTTEIERKVEETKNAVTENARNFYLYAVDWWRQYQEISPAHAKRQGVRIFAPDESGVSRCVCSYVKPVRAGRMVDSPRHAARFVSLIPFERRAGVGGRRVDTWQSWHTFLSKCRGDVEDHSTLLCSLLLGFGLNAYVVIGTAYDTDGEDETREHSWVAVFPPAPTQSSDVTFIESLTGQRYEVKLRSKASVEALPYHSVSCVFNHESFLALKSTPNTIPNFSFDLSDPATWRSMDPKAIKVAPPAVDEPATLTKKGMGEKVEEELERKLLNIISQKREDAYGLSSNFDEGLAYLLQPAISAYENERLTGFSFGTDDFQSAVKNAVPDKHCFKGLPLCFAHVDPNKIMAGIEGSVIGADILRTRGDKINFALRVKVYEYPENTMAVWIMVAVVFLPDKK</sequence>
<accession>A0A9W7FX02</accession>
<evidence type="ECO:0000256" key="3">
    <source>
        <dbReference type="SAM" id="MobiDB-lite"/>
    </source>
</evidence>
<evidence type="ECO:0000256" key="2">
    <source>
        <dbReference type="ARBA" id="ARBA00022490"/>
    </source>
</evidence>
<dbReference type="InterPro" id="IPR028926">
    <property type="entry name" value="CEP76-C2"/>
</dbReference>